<name>A0A1X1RF22_MYCFA</name>
<accession>A0A1X1RF22</accession>
<evidence type="ECO:0000256" key="1">
    <source>
        <dbReference type="SAM" id="MobiDB-lite"/>
    </source>
</evidence>
<dbReference type="AlphaFoldDB" id="A0A1X1RF22"/>
<dbReference type="EMBL" id="LQOJ01000031">
    <property type="protein sequence ID" value="ORV04358.1"/>
    <property type="molecule type" value="Genomic_DNA"/>
</dbReference>
<keyword evidence="3" id="KW-1185">Reference proteome</keyword>
<feature type="region of interest" description="Disordered" evidence="1">
    <location>
        <begin position="284"/>
        <end position="304"/>
    </location>
</feature>
<feature type="compositionally biased region" description="Low complexity" evidence="1">
    <location>
        <begin position="284"/>
        <end position="293"/>
    </location>
</feature>
<evidence type="ECO:0000313" key="3">
    <source>
        <dbReference type="Proteomes" id="UP000193484"/>
    </source>
</evidence>
<dbReference type="RefSeq" id="WP_085095389.1">
    <property type="nucleotide sequence ID" value="NZ_AP022603.1"/>
</dbReference>
<comment type="caution">
    <text evidence="2">The sequence shown here is derived from an EMBL/GenBank/DDBJ whole genome shotgun (WGS) entry which is preliminary data.</text>
</comment>
<dbReference type="SUPFAM" id="SSF53300">
    <property type="entry name" value="vWA-like"/>
    <property type="match status" value="1"/>
</dbReference>
<evidence type="ECO:0000313" key="2">
    <source>
        <dbReference type="EMBL" id="ORV04358.1"/>
    </source>
</evidence>
<dbReference type="Proteomes" id="UP000193484">
    <property type="component" value="Unassembled WGS sequence"/>
</dbReference>
<dbReference type="OrthoDB" id="974562at2"/>
<protein>
    <submittedName>
        <fullName evidence="2">Uncharacterized protein</fullName>
    </submittedName>
</protein>
<dbReference type="CDD" id="cd00198">
    <property type="entry name" value="vWFA"/>
    <property type="match status" value="1"/>
</dbReference>
<dbReference type="InterPro" id="IPR036465">
    <property type="entry name" value="vWFA_dom_sf"/>
</dbReference>
<proteinExistence type="predicted"/>
<organism evidence="2 3">
    <name type="scientific">Mycolicibacterium fallax</name>
    <name type="common">Mycobacterium fallax</name>
    <dbReference type="NCBI Taxonomy" id="1793"/>
    <lineage>
        <taxon>Bacteria</taxon>
        <taxon>Bacillati</taxon>
        <taxon>Actinomycetota</taxon>
        <taxon>Actinomycetes</taxon>
        <taxon>Mycobacteriales</taxon>
        <taxon>Mycobacteriaceae</taxon>
        <taxon>Mycolicibacterium</taxon>
    </lineage>
</organism>
<reference evidence="2 3" key="1">
    <citation type="submission" date="2016-01" db="EMBL/GenBank/DDBJ databases">
        <title>The new phylogeny of the genus Mycobacterium.</title>
        <authorList>
            <person name="Tarcisio F."/>
            <person name="Conor M."/>
            <person name="Antonella G."/>
            <person name="Elisabetta G."/>
            <person name="Giulia F.S."/>
            <person name="Sara T."/>
            <person name="Anna F."/>
            <person name="Clotilde B."/>
            <person name="Roberto B."/>
            <person name="Veronica D.S."/>
            <person name="Fabio R."/>
            <person name="Monica P."/>
            <person name="Olivier J."/>
            <person name="Enrico T."/>
            <person name="Nicola S."/>
        </authorList>
    </citation>
    <scope>NUCLEOTIDE SEQUENCE [LARGE SCALE GENOMIC DNA]</scope>
    <source>
        <strain evidence="2 3">DSM 44179</strain>
    </source>
</reference>
<gene>
    <name evidence="2" type="ORF">AWC04_09450</name>
</gene>
<dbReference type="STRING" id="1793.AWC04_09450"/>
<sequence>MPALTFAPLTAAQRDAWEDAQDLWGVRLHDARQAPDAAQPSFAWFSFPPSITIDPVLAARMGADVELATVFAHEIGHHVLAPSTRRNSLLINQQMARALSASSAGILVNPAGTAALAANLWCDLLINTKVIDLQRRRDPAAEPGMVRLWRILATPRPDPLFWVVLRASEELWGLPDGTICPAAAPPAPPPSTYGTEVLAVADPALDARLLARSARLFATDPVRGALRFGLIAAPYLLAESDHRSGACGGDATAGPPSAAELADVLRDARLRELPIHPALEARGGVEGRAAAEGAADDDPQAGGQGYGLAETLRLYATMPVTDVLTAWYTERSRPWVRPFRQPDEPPPQDLDTPGAVTLWEVDDDPALLDWPATVAASPWVIPGVTTRRREPISERPARPDAPVELDLYIDSSGSMPAPERDSPALLAGAILVQSVLAGGGRVQVTSFSGPGQVAGTAQPTANRTEAIAALLHFFRGGTTFPLDLLAARYDRLRPEVRRHLVVLSDEGLHSFFGRGQDDYAGVAAAVRSKCETATLILLDSRHSTAADAAAAGYDVEYLDSMADAPAACARLAERIRNG</sequence>